<dbReference type="PANTHER" id="PTHR43394:SF1">
    <property type="entry name" value="ATP-BINDING CASSETTE SUB-FAMILY B MEMBER 10, MITOCHONDRIAL"/>
    <property type="match status" value="1"/>
</dbReference>
<keyword evidence="5 7" id="KW-1133">Transmembrane helix</keyword>
<evidence type="ECO:0000313" key="10">
    <source>
        <dbReference type="EMBL" id="WHX49613.1"/>
    </source>
</evidence>
<dbReference type="KEGG" id="pwn:QNH46_02690"/>
<evidence type="ECO:0000256" key="1">
    <source>
        <dbReference type="ARBA" id="ARBA00004651"/>
    </source>
</evidence>
<dbReference type="PROSITE" id="PS50893">
    <property type="entry name" value="ABC_TRANSPORTER_2"/>
    <property type="match status" value="1"/>
</dbReference>
<evidence type="ECO:0000259" key="9">
    <source>
        <dbReference type="PROSITE" id="PS50929"/>
    </source>
</evidence>
<evidence type="ECO:0000256" key="2">
    <source>
        <dbReference type="ARBA" id="ARBA00022692"/>
    </source>
</evidence>
<dbReference type="Gene3D" id="3.40.50.300">
    <property type="entry name" value="P-loop containing nucleotide triphosphate hydrolases"/>
    <property type="match status" value="1"/>
</dbReference>
<dbReference type="RefSeq" id="WP_283926810.1">
    <property type="nucleotide sequence ID" value="NZ_CP126084.1"/>
</dbReference>
<proteinExistence type="predicted"/>
<feature type="domain" description="ABC transmembrane type-1" evidence="9">
    <location>
        <begin position="48"/>
        <end position="334"/>
    </location>
</feature>
<keyword evidence="2 7" id="KW-0812">Transmembrane</keyword>
<keyword evidence="3" id="KW-0547">Nucleotide-binding</keyword>
<evidence type="ECO:0000256" key="3">
    <source>
        <dbReference type="ARBA" id="ARBA00022741"/>
    </source>
</evidence>
<dbReference type="GO" id="GO:0005886">
    <property type="term" value="C:plasma membrane"/>
    <property type="evidence" value="ECO:0007669"/>
    <property type="project" value="UniProtKB-SubCell"/>
</dbReference>
<accession>A0AA95KU54</accession>
<dbReference type="InterPro" id="IPR027417">
    <property type="entry name" value="P-loop_NTPase"/>
</dbReference>
<dbReference type="SUPFAM" id="SSF52540">
    <property type="entry name" value="P-loop containing nucleoside triphosphate hydrolases"/>
    <property type="match status" value="1"/>
</dbReference>
<dbReference type="Pfam" id="PF00005">
    <property type="entry name" value="ABC_tran"/>
    <property type="match status" value="1"/>
</dbReference>
<keyword evidence="6 7" id="KW-0472">Membrane</keyword>
<keyword evidence="4 10" id="KW-0067">ATP-binding</keyword>
<dbReference type="InterPro" id="IPR039421">
    <property type="entry name" value="Type_1_exporter"/>
</dbReference>
<gene>
    <name evidence="10" type="ORF">QNH46_02690</name>
</gene>
<dbReference type="SMART" id="SM00382">
    <property type="entry name" value="AAA"/>
    <property type="match status" value="1"/>
</dbReference>
<dbReference type="AlphaFoldDB" id="A0AA95KU54"/>
<feature type="transmembrane region" description="Helical" evidence="7">
    <location>
        <begin position="85"/>
        <end position="105"/>
    </location>
</feature>
<dbReference type="PROSITE" id="PS50929">
    <property type="entry name" value="ABC_TM1F"/>
    <property type="match status" value="1"/>
</dbReference>
<evidence type="ECO:0000256" key="6">
    <source>
        <dbReference type="ARBA" id="ARBA00023136"/>
    </source>
</evidence>
<dbReference type="GO" id="GO:0015421">
    <property type="term" value="F:ABC-type oligopeptide transporter activity"/>
    <property type="evidence" value="ECO:0007669"/>
    <property type="project" value="TreeGrafter"/>
</dbReference>
<feature type="transmembrane region" description="Helical" evidence="7">
    <location>
        <begin position="279"/>
        <end position="297"/>
    </location>
</feature>
<dbReference type="Gene3D" id="1.20.1560.10">
    <property type="entry name" value="ABC transporter type 1, transmembrane domain"/>
    <property type="match status" value="1"/>
</dbReference>
<dbReference type="PANTHER" id="PTHR43394">
    <property type="entry name" value="ATP-DEPENDENT PERMEASE MDL1, MITOCHONDRIAL"/>
    <property type="match status" value="1"/>
</dbReference>
<reference evidence="10" key="1">
    <citation type="submission" date="2023-05" db="EMBL/GenBank/DDBJ databases">
        <title>Comparative genomics of Bacillaceae isolates and their secondary metabolite potential.</title>
        <authorList>
            <person name="Song L."/>
            <person name="Nielsen L.J."/>
            <person name="Mohite O."/>
            <person name="Xu X."/>
            <person name="Weber T."/>
            <person name="Kovacs A.T."/>
        </authorList>
    </citation>
    <scope>NUCLEOTIDE SEQUENCE</scope>
    <source>
        <strain evidence="10">B2_4</strain>
    </source>
</reference>
<feature type="transmembrane region" description="Helical" evidence="7">
    <location>
        <begin position="44"/>
        <end position="65"/>
    </location>
</feature>
<protein>
    <submittedName>
        <fullName evidence="10">ABC transporter ATP-binding protein</fullName>
    </submittedName>
</protein>
<comment type="subcellular location">
    <subcellularLocation>
        <location evidence="1">Cell membrane</location>
        <topology evidence="1">Multi-pass membrane protein</topology>
    </subcellularLocation>
</comment>
<evidence type="ECO:0000256" key="4">
    <source>
        <dbReference type="ARBA" id="ARBA00022840"/>
    </source>
</evidence>
<evidence type="ECO:0000256" key="7">
    <source>
        <dbReference type="SAM" id="Phobius"/>
    </source>
</evidence>
<evidence type="ECO:0000256" key="5">
    <source>
        <dbReference type="ARBA" id="ARBA00022989"/>
    </source>
</evidence>
<dbReference type="Proteomes" id="UP001177943">
    <property type="component" value="Chromosome"/>
</dbReference>
<organism evidence="10 11">
    <name type="scientific">Paenibacillus woosongensis</name>
    <dbReference type="NCBI Taxonomy" id="307580"/>
    <lineage>
        <taxon>Bacteria</taxon>
        <taxon>Bacillati</taxon>
        <taxon>Bacillota</taxon>
        <taxon>Bacilli</taxon>
        <taxon>Bacillales</taxon>
        <taxon>Paenibacillaceae</taxon>
        <taxon>Paenibacillus</taxon>
    </lineage>
</organism>
<dbReference type="GO" id="GO:0005524">
    <property type="term" value="F:ATP binding"/>
    <property type="evidence" value="ECO:0007669"/>
    <property type="project" value="UniProtKB-KW"/>
</dbReference>
<evidence type="ECO:0000313" key="11">
    <source>
        <dbReference type="Proteomes" id="UP001177943"/>
    </source>
</evidence>
<dbReference type="InterPro" id="IPR011527">
    <property type="entry name" value="ABC1_TM_dom"/>
</dbReference>
<sequence>MRKFFMSILYIFTRVIKAMRNWMNQFYLYFSIFKLVGKGQIIKLIYYFLITIVEGLIPVAQVYLLKKLTDSIALFLSGNNPITQVLFFILLQFTLLLMNQIILSYKSLIKTRLTQYLSFSIDSSISEKLKKIPYIYFEKSENYNLIERVTSGLGAKFVIGLTSILSILKYSIMLIGYSLLLYKLHWSLALLLIILLLPSLYTNIGISKSHFLFNQSQTHMNRRSNYLFSLFSNKVVQKELRIFDHGKYLANLWKNFFWKTADEQFELEKKAAGKKNFNITINQAVSTLFMIGLLWIGQINNTMTIGDFVAFSSLLSMSINSIQFLSNEIGGFFSQNLYLSEYNLFMNLEEDKQQSKLFKNKLESGITFRNVSFKYPNSDKYALKNISFTISSKEVVVIVGDNGSGKSTLVKCLIGLYNPQDGEILFDDVDSRKLAGSEKNKKLSVLFQDFFRYDLSFKENIILSQVDEGFDKVKYCNVINNAKLSDIISDLPNYDATPLGKTLQDGIELSGGEWQRVALSRALYKESEILVLDEPTAAIDPLTEADILSSFMDICNGKTSIIVTHRLGSCLYADKIIVLKEGEVAEIGTHSELIQQEGVYFNMFHSQAKNYIDADKKLEFS</sequence>
<name>A0AA95KU54_9BACL</name>
<dbReference type="CDD" id="cd03228">
    <property type="entry name" value="ABCC_MRP_Like"/>
    <property type="match status" value="1"/>
</dbReference>
<dbReference type="SUPFAM" id="SSF90123">
    <property type="entry name" value="ABC transporter transmembrane region"/>
    <property type="match status" value="1"/>
</dbReference>
<dbReference type="InterPro" id="IPR003439">
    <property type="entry name" value="ABC_transporter-like_ATP-bd"/>
</dbReference>
<dbReference type="InterPro" id="IPR036640">
    <property type="entry name" value="ABC1_TM_sf"/>
</dbReference>
<dbReference type="PROSITE" id="PS00211">
    <property type="entry name" value="ABC_TRANSPORTER_1"/>
    <property type="match status" value="1"/>
</dbReference>
<feature type="transmembrane region" description="Helical" evidence="7">
    <location>
        <begin position="157"/>
        <end position="180"/>
    </location>
</feature>
<feature type="transmembrane region" description="Helical" evidence="7">
    <location>
        <begin position="186"/>
        <end position="206"/>
    </location>
</feature>
<dbReference type="EMBL" id="CP126084">
    <property type="protein sequence ID" value="WHX49613.1"/>
    <property type="molecule type" value="Genomic_DNA"/>
</dbReference>
<dbReference type="InterPro" id="IPR003593">
    <property type="entry name" value="AAA+_ATPase"/>
</dbReference>
<feature type="domain" description="ABC transporter" evidence="8">
    <location>
        <begin position="366"/>
        <end position="606"/>
    </location>
</feature>
<dbReference type="GO" id="GO:0016887">
    <property type="term" value="F:ATP hydrolysis activity"/>
    <property type="evidence" value="ECO:0007669"/>
    <property type="project" value="InterPro"/>
</dbReference>
<evidence type="ECO:0000259" key="8">
    <source>
        <dbReference type="PROSITE" id="PS50893"/>
    </source>
</evidence>
<dbReference type="InterPro" id="IPR017871">
    <property type="entry name" value="ABC_transporter-like_CS"/>
</dbReference>